<evidence type="ECO:0000313" key="3">
    <source>
        <dbReference type="EMBL" id="PKI46815.1"/>
    </source>
</evidence>
<name>A0A2I0IS40_PUNGR</name>
<dbReference type="EMBL" id="PGOL01002574">
    <property type="protein sequence ID" value="PKI46815.1"/>
    <property type="molecule type" value="Genomic_DNA"/>
</dbReference>
<keyword evidence="4" id="KW-1185">Reference proteome</keyword>
<feature type="region of interest" description="Disordered" evidence="1">
    <location>
        <begin position="187"/>
        <end position="206"/>
    </location>
</feature>
<feature type="transmembrane region" description="Helical" evidence="2">
    <location>
        <begin position="43"/>
        <end position="70"/>
    </location>
</feature>
<organism evidence="3 4">
    <name type="scientific">Punica granatum</name>
    <name type="common">Pomegranate</name>
    <dbReference type="NCBI Taxonomy" id="22663"/>
    <lineage>
        <taxon>Eukaryota</taxon>
        <taxon>Viridiplantae</taxon>
        <taxon>Streptophyta</taxon>
        <taxon>Embryophyta</taxon>
        <taxon>Tracheophyta</taxon>
        <taxon>Spermatophyta</taxon>
        <taxon>Magnoliopsida</taxon>
        <taxon>eudicotyledons</taxon>
        <taxon>Gunneridae</taxon>
        <taxon>Pentapetalae</taxon>
        <taxon>rosids</taxon>
        <taxon>malvids</taxon>
        <taxon>Myrtales</taxon>
        <taxon>Lythraceae</taxon>
        <taxon>Punica</taxon>
    </lineage>
</organism>
<gene>
    <name evidence="3" type="ORF">CRG98_032812</name>
</gene>
<reference evidence="3 4" key="1">
    <citation type="submission" date="2017-11" db="EMBL/GenBank/DDBJ databases">
        <title>De-novo sequencing of pomegranate (Punica granatum L.) genome.</title>
        <authorList>
            <person name="Akparov Z."/>
            <person name="Amiraslanov A."/>
            <person name="Hajiyeva S."/>
            <person name="Abbasov M."/>
            <person name="Kaur K."/>
            <person name="Hamwieh A."/>
            <person name="Solovyev V."/>
            <person name="Salamov A."/>
            <person name="Braich B."/>
            <person name="Kosarev P."/>
            <person name="Mahmoud A."/>
            <person name="Hajiyev E."/>
            <person name="Babayeva S."/>
            <person name="Izzatullayeva V."/>
            <person name="Mammadov A."/>
            <person name="Mammadov A."/>
            <person name="Sharifova S."/>
            <person name="Ojaghi J."/>
            <person name="Eynullazada K."/>
            <person name="Bayramov B."/>
            <person name="Abdulazimova A."/>
            <person name="Shahmuradov I."/>
        </authorList>
    </citation>
    <scope>NUCLEOTIDE SEQUENCE [LARGE SCALE GENOMIC DNA]</scope>
    <source>
        <strain evidence="4">cv. AG2017</strain>
        <tissue evidence="3">Leaf</tissue>
    </source>
</reference>
<sequence>MSVSVLCCAWLSAVLLRLCYDVVFVLLSNYVYVYDVPTSFFVVFASVLLYNSIGALVVSVAVGFSVFLYLESSLESYVNLPCGESIPPLADVITRLIRVTDISQTPNALEENVALVTETKSSIAASNSIDVAHTQKENRGSKGGKGRGNPPICTYCKRRDHNRDKCYSLHGFPLKFANVARTQVSIDTNGSPAPYEETPTGQSSSV</sequence>
<dbReference type="AlphaFoldDB" id="A0A2I0IS40"/>
<proteinExistence type="predicted"/>
<accession>A0A2I0IS40</accession>
<evidence type="ECO:0000256" key="1">
    <source>
        <dbReference type="SAM" id="MobiDB-lite"/>
    </source>
</evidence>
<evidence type="ECO:0000256" key="2">
    <source>
        <dbReference type="SAM" id="Phobius"/>
    </source>
</evidence>
<keyword evidence="2" id="KW-0472">Membrane</keyword>
<feature type="non-terminal residue" evidence="3">
    <location>
        <position position="206"/>
    </location>
</feature>
<dbReference type="Proteomes" id="UP000233551">
    <property type="component" value="Unassembled WGS sequence"/>
</dbReference>
<keyword evidence="2" id="KW-1133">Transmembrane helix</keyword>
<protein>
    <submittedName>
        <fullName evidence="3">Uncharacterized protein</fullName>
    </submittedName>
</protein>
<evidence type="ECO:0000313" key="4">
    <source>
        <dbReference type="Proteomes" id="UP000233551"/>
    </source>
</evidence>
<comment type="caution">
    <text evidence="3">The sequence shown here is derived from an EMBL/GenBank/DDBJ whole genome shotgun (WGS) entry which is preliminary data.</text>
</comment>
<keyword evidence="2" id="KW-0812">Transmembrane</keyword>